<dbReference type="OrthoDB" id="3655233at2"/>
<evidence type="ECO:0000313" key="3">
    <source>
        <dbReference type="Proteomes" id="UP000034838"/>
    </source>
</evidence>
<organism evidence="2 3">
    <name type="scientific">Streptomyces malaysiense</name>
    <dbReference type="NCBI Taxonomy" id="1428626"/>
    <lineage>
        <taxon>Bacteria</taxon>
        <taxon>Bacillati</taxon>
        <taxon>Actinomycetota</taxon>
        <taxon>Actinomycetes</taxon>
        <taxon>Kitasatosporales</taxon>
        <taxon>Streptomycetaceae</taxon>
        <taxon>Streptomyces</taxon>
    </lineage>
</organism>
<gene>
    <name evidence="2" type="ORF">VT52_025375</name>
</gene>
<dbReference type="RefSeq" id="WP_046422208.1">
    <property type="nucleotide sequence ID" value="NZ_LBDA02000058.1"/>
</dbReference>
<dbReference type="AlphaFoldDB" id="A0A1J4PUY3"/>
<sequence length="746" mass="79963">MSDITGSETADDPWTEDATGEDPPPPDSAGGPAVPDGDGPVNETEALRLLTLGGQEAQERAEADHAASIADRIAERLREQAPGLSIHNLTLFNDTVSFRGGLAFGGAAGRAGRAGSGLVPITEDVRNAQVEHFVAPSRYPEILDALGEHRLVVLAVGPGSGRYATAVNLLAEALALHVADGPPGGCHEVTDLGAATAHDWVPPHENAGYLLTLEEAAQDIVRDIDLSWLRATAAKVAKTHSFMVVVTGAPRGALARAAEESPYVCVELGDLDLVEVVRHRVLGPAPEPVRAARLERELSACRALDALREQPRLEVAVRIARALRTGRDLAAEVARLRDPSGQVHQWFLRNEGREGQGDAAAICFALAAAVHDGMTYLTVADAALKLHTAVVDPAPDPAAIRFAARLAQEQPWLTMASPDGSPNAAPRLRFRNPLLPQAVLSYAWTHLDGFRAPLVDWLRVSLWRAPDPAVRAQAAVAAGILAWSDPHHALHRFLKAWAGSKSVPIRQGAATALAVVAQRAEHTAWVWALLEQWVGTGGSALDRRLAKTAATAVRGLLGRQDPRRALAVLRAALDWGDDWGHLAPVAWSSAHLIDQGAEREVLAALLAWSAPQDLSPMVAKTLSVFLFTVLQPYGGDGAAGPPAGRPPRLLTAAPGLGPELEELWARALARKPVQDRALEALRVWIDQYASRDRAAFESLRVLLTKIARRPGKHRQRLDYWLARWAADPARPSPTAARLLHAVRELP</sequence>
<dbReference type="EMBL" id="LBDA02000058">
    <property type="protein sequence ID" value="OIK24717.1"/>
    <property type="molecule type" value="Genomic_DNA"/>
</dbReference>
<proteinExistence type="predicted"/>
<feature type="compositionally biased region" description="Acidic residues" evidence="1">
    <location>
        <begin position="9"/>
        <end position="20"/>
    </location>
</feature>
<feature type="region of interest" description="Disordered" evidence="1">
    <location>
        <begin position="1"/>
        <end position="43"/>
    </location>
</feature>
<feature type="compositionally biased region" description="Low complexity" evidence="1">
    <location>
        <begin position="28"/>
        <end position="41"/>
    </location>
</feature>
<protein>
    <submittedName>
        <fullName evidence="2">Uncharacterized protein</fullName>
    </submittedName>
</protein>
<evidence type="ECO:0000256" key="1">
    <source>
        <dbReference type="SAM" id="MobiDB-lite"/>
    </source>
</evidence>
<dbReference type="Proteomes" id="UP000034838">
    <property type="component" value="Unassembled WGS sequence"/>
</dbReference>
<accession>A0A1J4PUY3</accession>
<keyword evidence="3" id="KW-1185">Reference proteome</keyword>
<name>A0A1J4PUY3_9ACTN</name>
<reference evidence="2" key="1">
    <citation type="submission" date="2016-10" db="EMBL/GenBank/DDBJ databases">
        <title>Genome sequence of Streptomyces malaysiense MUSC 136.</title>
        <authorList>
            <person name="Lee L.-H."/>
            <person name="Ser H.-L."/>
        </authorList>
    </citation>
    <scope>NUCLEOTIDE SEQUENCE [LARGE SCALE GENOMIC DNA]</scope>
    <source>
        <strain evidence="2">MUSC 136</strain>
    </source>
</reference>
<comment type="caution">
    <text evidence="2">The sequence shown here is derived from an EMBL/GenBank/DDBJ whole genome shotgun (WGS) entry which is preliminary data.</text>
</comment>
<evidence type="ECO:0000313" key="2">
    <source>
        <dbReference type="EMBL" id="OIK24717.1"/>
    </source>
</evidence>